<sequence>MSRPTDAAGALPAVVTGGVRRGSARHSDVAGLGRARAGAFVAPALALVGLFLVFPALWTAYLGMTDYRLTGLSAQAPNFVGLDNYTDTLTDPAFHASLRLTLVFVLLSGVLGQSLLGFAAAWVLRTTNRAVKSAIEFLVLLAWIIPSSVVSFLWIALLDRGDGTLNAMLGTEGMSWLTQYPMTSIIVFNIWVGTAFSMLLFSSALASVPPSQLESARMVGASTWQQLRDVVLPHIRGHILTNTLLITLWTFNTFTPYLLTAGGPNHESEILPVYIYKVAITGGRLGVGAAISLIMLLINLVIATVYLRVLRERK</sequence>
<evidence type="ECO:0000313" key="9">
    <source>
        <dbReference type="EMBL" id="MFC4555712.1"/>
    </source>
</evidence>
<keyword evidence="4 7" id="KW-0812">Transmembrane</keyword>
<dbReference type="InterPro" id="IPR035906">
    <property type="entry name" value="MetI-like_sf"/>
</dbReference>
<dbReference type="PANTHER" id="PTHR43005:SF1">
    <property type="entry name" value="SPERMIDINE_PUTRESCINE TRANSPORT SYSTEM PERMEASE PROTEIN"/>
    <property type="match status" value="1"/>
</dbReference>
<keyword evidence="2 7" id="KW-0813">Transport</keyword>
<evidence type="ECO:0000256" key="7">
    <source>
        <dbReference type="RuleBase" id="RU363032"/>
    </source>
</evidence>
<evidence type="ECO:0000256" key="3">
    <source>
        <dbReference type="ARBA" id="ARBA00022475"/>
    </source>
</evidence>
<feature type="transmembrane region" description="Helical" evidence="7">
    <location>
        <begin position="102"/>
        <end position="125"/>
    </location>
</feature>
<dbReference type="Pfam" id="PF00528">
    <property type="entry name" value="BPD_transp_1"/>
    <property type="match status" value="1"/>
</dbReference>
<evidence type="ECO:0000313" key="10">
    <source>
        <dbReference type="Proteomes" id="UP001595955"/>
    </source>
</evidence>
<dbReference type="PANTHER" id="PTHR43005">
    <property type="entry name" value="BLR7065 PROTEIN"/>
    <property type="match status" value="1"/>
</dbReference>
<accession>A0ABV9DAM3</accession>
<dbReference type="CDD" id="cd06261">
    <property type="entry name" value="TM_PBP2"/>
    <property type="match status" value="1"/>
</dbReference>
<evidence type="ECO:0000256" key="4">
    <source>
        <dbReference type="ARBA" id="ARBA00022692"/>
    </source>
</evidence>
<comment type="similarity">
    <text evidence="7">Belongs to the binding-protein-dependent transport system permease family.</text>
</comment>
<evidence type="ECO:0000256" key="2">
    <source>
        <dbReference type="ARBA" id="ARBA00022448"/>
    </source>
</evidence>
<evidence type="ECO:0000256" key="1">
    <source>
        <dbReference type="ARBA" id="ARBA00004651"/>
    </source>
</evidence>
<evidence type="ECO:0000259" key="8">
    <source>
        <dbReference type="PROSITE" id="PS50928"/>
    </source>
</evidence>
<dbReference type="SUPFAM" id="SSF161098">
    <property type="entry name" value="MetI-like"/>
    <property type="match status" value="1"/>
</dbReference>
<dbReference type="Gene3D" id="1.10.3720.10">
    <property type="entry name" value="MetI-like"/>
    <property type="match status" value="1"/>
</dbReference>
<keyword evidence="5 7" id="KW-1133">Transmembrane helix</keyword>
<feature type="transmembrane region" description="Helical" evidence="7">
    <location>
        <begin position="40"/>
        <end position="61"/>
    </location>
</feature>
<keyword evidence="3" id="KW-1003">Cell membrane</keyword>
<feature type="transmembrane region" description="Helical" evidence="7">
    <location>
        <begin position="137"/>
        <end position="157"/>
    </location>
</feature>
<dbReference type="PROSITE" id="PS50928">
    <property type="entry name" value="ABC_TM1"/>
    <property type="match status" value="1"/>
</dbReference>
<gene>
    <name evidence="9" type="ORF">ACFO3F_10685</name>
</gene>
<feature type="transmembrane region" description="Helical" evidence="7">
    <location>
        <begin position="185"/>
        <end position="208"/>
    </location>
</feature>
<feature type="transmembrane region" description="Helical" evidence="7">
    <location>
        <begin position="239"/>
        <end position="259"/>
    </location>
</feature>
<evidence type="ECO:0000256" key="5">
    <source>
        <dbReference type="ARBA" id="ARBA00022989"/>
    </source>
</evidence>
<dbReference type="InterPro" id="IPR000515">
    <property type="entry name" value="MetI-like"/>
</dbReference>
<feature type="domain" description="ABC transmembrane type-1" evidence="8">
    <location>
        <begin position="94"/>
        <end position="306"/>
    </location>
</feature>
<dbReference type="EMBL" id="JBHSGF010000007">
    <property type="protein sequence ID" value="MFC4555712.1"/>
    <property type="molecule type" value="Genomic_DNA"/>
</dbReference>
<feature type="transmembrane region" description="Helical" evidence="7">
    <location>
        <begin position="285"/>
        <end position="307"/>
    </location>
</feature>
<name>A0ABV9DAM3_9MICO</name>
<reference evidence="10" key="1">
    <citation type="journal article" date="2019" name="Int. J. Syst. Evol. Microbiol.">
        <title>The Global Catalogue of Microorganisms (GCM) 10K type strain sequencing project: providing services to taxonomists for standard genome sequencing and annotation.</title>
        <authorList>
            <consortium name="The Broad Institute Genomics Platform"/>
            <consortium name="The Broad Institute Genome Sequencing Center for Infectious Disease"/>
            <person name="Wu L."/>
            <person name="Ma J."/>
        </authorList>
    </citation>
    <scope>NUCLEOTIDE SEQUENCE [LARGE SCALE GENOMIC DNA]</scope>
    <source>
        <strain evidence="10">JCM 3369</strain>
    </source>
</reference>
<comment type="subcellular location">
    <subcellularLocation>
        <location evidence="1 7">Cell membrane</location>
        <topology evidence="1 7">Multi-pass membrane protein</topology>
    </subcellularLocation>
</comment>
<keyword evidence="10" id="KW-1185">Reference proteome</keyword>
<keyword evidence="6 7" id="KW-0472">Membrane</keyword>
<dbReference type="Proteomes" id="UP001595955">
    <property type="component" value="Unassembled WGS sequence"/>
</dbReference>
<dbReference type="RefSeq" id="WP_244925248.1">
    <property type="nucleotide sequence ID" value="NZ_CP033325.1"/>
</dbReference>
<evidence type="ECO:0000256" key="6">
    <source>
        <dbReference type="ARBA" id="ARBA00023136"/>
    </source>
</evidence>
<proteinExistence type="inferred from homology"/>
<protein>
    <submittedName>
        <fullName evidence="9">Carbohydrate ABC transporter permease</fullName>
    </submittedName>
</protein>
<organism evidence="9 10">
    <name type="scientific">Georgenia faecalis</name>
    <dbReference type="NCBI Taxonomy" id="2483799"/>
    <lineage>
        <taxon>Bacteria</taxon>
        <taxon>Bacillati</taxon>
        <taxon>Actinomycetota</taxon>
        <taxon>Actinomycetes</taxon>
        <taxon>Micrococcales</taxon>
        <taxon>Bogoriellaceae</taxon>
        <taxon>Georgenia</taxon>
    </lineage>
</organism>
<comment type="caution">
    <text evidence="9">The sequence shown here is derived from an EMBL/GenBank/DDBJ whole genome shotgun (WGS) entry which is preliminary data.</text>
</comment>